<proteinExistence type="predicted"/>
<dbReference type="InterPro" id="IPR011990">
    <property type="entry name" value="TPR-like_helical_dom_sf"/>
</dbReference>
<dbReference type="Gene3D" id="3.30.40.10">
    <property type="entry name" value="Zinc/RING finger domain, C3HC4 (zinc finger)"/>
    <property type="match status" value="1"/>
</dbReference>
<organism evidence="3 4">
    <name type="scientific">Seminavis robusta</name>
    <dbReference type="NCBI Taxonomy" id="568900"/>
    <lineage>
        <taxon>Eukaryota</taxon>
        <taxon>Sar</taxon>
        <taxon>Stramenopiles</taxon>
        <taxon>Ochrophyta</taxon>
        <taxon>Bacillariophyta</taxon>
        <taxon>Bacillariophyceae</taxon>
        <taxon>Bacillariophycidae</taxon>
        <taxon>Naviculales</taxon>
        <taxon>Naviculaceae</taxon>
        <taxon>Seminavis</taxon>
    </lineage>
</organism>
<dbReference type="CDD" id="cd16655">
    <property type="entry name" value="RING-Ubox_WDSUB1-like"/>
    <property type="match status" value="1"/>
</dbReference>
<sequence>MLGKTPTKRKYSGPGDQTQQPKRPKKSLADDLICPISLELPLDPVTAEDGRVYDRESIEEHFKTTNQGTLKSPITREKMGSKLLPAIQHRNTIEALIDAHIIEKGLATKWRQRMHQKKQMDKLFKKAEAGDGEAMYNIGYNFERGQDGFKRDPKLAFPWFKRASEAGHVLSTAVIGNCYLQGFAVDKCLYKGIMFVTTGANKGSPWAAYLLGMAFADGQHGVTVDRSVAIHWLRQALKNQTTTMLSAVNIRETIQKLKELKAKQGSFTSP</sequence>
<dbReference type="PANTHER" id="PTHR43628">
    <property type="entry name" value="ACTIVATOR OF C KINASE PROTEIN 1-RELATED"/>
    <property type="match status" value="1"/>
</dbReference>
<dbReference type="SUPFAM" id="SSF57850">
    <property type="entry name" value="RING/U-box"/>
    <property type="match status" value="1"/>
</dbReference>
<dbReference type="GO" id="GO:0004842">
    <property type="term" value="F:ubiquitin-protein transferase activity"/>
    <property type="evidence" value="ECO:0007669"/>
    <property type="project" value="InterPro"/>
</dbReference>
<dbReference type="EMBL" id="CAICTM010000176">
    <property type="protein sequence ID" value="CAB9503809.1"/>
    <property type="molecule type" value="Genomic_DNA"/>
</dbReference>
<dbReference type="InterPro" id="IPR013083">
    <property type="entry name" value="Znf_RING/FYVE/PHD"/>
</dbReference>
<accession>A0A9N8DPZ5</accession>
<dbReference type="Pfam" id="PF04564">
    <property type="entry name" value="U-box"/>
    <property type="match status" value="1"/>
</dbReference>
<dbReference type="GO" id="GO:0016567">
    <property type="term" value="P:protein ubiquitination"/>
    <property type="evidence" value="ECO:0007669"/>
    <property type="project" value="InterPro"/>
</dbReference>
<dbReference type="OrthoDB" id="156568at2759"/>
<gene>
    <name evidence="3" type="ORF">SEMRO_177_G077640.1</name>
</gene>
<dbReference type="InterPro" id="IPR003613">
    <property type="entry name" value="Ubox_domain"/>
</dbReference>
<feature type="domain" description="U-box" evidence="2">
    <location>
        <begin position="27"/>
        <end position="103"/>
    </location>
</feature>
<dbReference type="AlphaFoldDB" id="A0A9N8DPZ5"/>
<dbReference type="SMART" id="SM00671">
    <property type="entry name" value="SEL1"/>
    <property type="match status" value="2"/>
</dbReference>
<reference evidence="3" key="1">
    <citation type="submission" date="2020-06" db="EMBL/GenBank/DDBJ databases">
        <authorList>
            <consortium name="Plant Systems Biology data submission"/>
        </authorList>
    </citation>
    <scope>NUCLEOTIDE SEQUENCE</scope>
    <source>
        <strain evidence="3">D6</strain>
    </source>
</reference>
<protein>
    <submittedName>
        <fullName evidence="3">Sel1 domain protein repeat-containing protein</fullName>
    </submittedName>
</protein>
<dbReference type="InterPro" id="IPR006597">
    <property type="entry name" value="Sel1-like"/>
</dbReference>
<dbReference type="InterPro" id="IPR052945">
    <property type="entry name" value="Mitotic_Regulator"/>
</dbReference>
<keyword evidence="4" id="KW-1185">Reference proteome</keyword>
<dbReference type="SMART" id="SM00504">
    <property type="entry name" value="Ubox"/>
    <property type="match status" value="1"/>
</dbReference>
<feature type="region of interest" description="Disordered" evidence="1">
    <location>
        <begin position="1"/>
        <end position="28"/>
    </location>
</feature>
<evidence type="ECO:0000313" key="3">
    <source>
        <dbReference type="EMBL" id="CAB9503809.1"/>
    </source>
</evidence>
<dbReference type="SUPFAM" id="SSF81901">
    <property type="entry name" value="HCP-like"/>
    <property type="match status" value="1"/>
</dbReference>
<evidence type="ECO:0000313" key="4">
    <source>
        <dbReference type="Proteomes" id="UP001153069"/>
    </source>
</evidence>
<dbReference type="Pfam" id="PF08238">
    <property type="entry name" value="Sel1"/>
    <property type="match status" value="2"/>
</dbReference>
<feature type="compositionally biased region" description="Basic residues" evidence="1">
    <location>
        <begin position="1"/>
        <end position="11"/>
    </location>
</feature>
<comment type="caution">
    <text evidence="3">The sequence shown here is derived from an EMBL/GenBank/DDBJ whole genome shotgun (WGS) entry which is preliminary data.</text>
</comment>
<dbReference type="Gene3D" id="1.25.40.10">
    <property type="entry name" value="Tetratricopeptide repeat domain"/>
    <property type="match status" value="1"/>
</dbReference>
<dbReference type="Proteomes" id="UP001153069">
    <property type="component" value="Unassembled WGS sequence"/>
</dbReference>
<evidence type="ECO:0000256" key="1">
    <source>
        <dbReference type="SAM" id="MobiDB-lite"/>
    </source>
</evidence>
<name>A0A9N8DPZ5_9STRA</name>
<dbReference type="PANTHER" id="PTHR43628:SF1">
    <property type="entry name" value="CHITIN SYNTHASE REGULATORY FACTOR 2-RELATED"/>
    <property type="match status" value="1"/>
</dbReference>
<evidence type="ECO:0000259" key="2">
    <source>
        <dbReference type="PROSITE" id="PS51698"/>
    </source>
</evidence>
<dbReference type="PROSITE" id="PS51698">
    <property type="entry name" value="U_BOX"/>
    <property type="match status" value="1"/>
</dbReference>